<gene>
    <name evidence="5" type="ORF">JY651_16575</name>
</gene>
<dbReference type="Pfam" id="PF00400">
    <property type="entry name" value="WD40"/>
    <property type="match status" value="2"/>
</dbReference>
<sequence length="483" mass="52742">MSTSSRAISRERRLHRPSTKLSGHSSHIIAADWSADSSRLVSAAWNDSVVRVWDVEAQRTVSKLEVAKGVNNVRLFPAGDRLVATFDDEVARVYALTSGRELASARQRARTKALEVGPNDEVYWAGFGAGGDVVWSWSPGGEPKPLLNGIDSFEPHCGLALSRDGTELWCFFEWDLMGFDTRTGAELARFKMDRDVALGTGFVVPPGRCAVAVKSHLNRDDDPVRPRLYKWDLESGRHDWGSEILRYGHGWRPLLAMARSTRWLATVGEDGVLLLSNRSGRVLGMLPCEAHASDISCLSVSPDERFVAVGTSNGALVVHDVGDAMLDPIVTAPRIARFSRMGGSPLLLRLRKRPGLWIRVHENGDLEKAEGDARADSVITTPVVRTGQPMQLAVHPSRLAWELRRRLWAQELTKPPSWSRAHAVQVFVGGDLVVEGHVGIGSGEDILGVDSDPDGVGERVTGELSARTILDGIESLLALLPGD</sequence>
<reference evidence="5 6" key="1">
    <citation type="submission" date="2021-02" db="EMBL/GenBank/DDBJ databases">
        <title>De Novo genome assembly of isolated myxobacteria.</title>
        <authorList>
            <person name="Stevens D.C."/>
        </authorList>
    </citation>
    <scope>NUCLEOTIDE SEQUENCE [LARGE SCALE GENOMIC DNA]</scope>
    <source>
        <strain evidence="6">SCPEA02</strain>
    </source>
</reference>
<feature type="region of interest" description="Disordered" evidence="4">
    <location>
        <begin position="1"/>
        <end position="21"/>
    </location>
</feature>
<dbReference type="Gene3D" id="2.130.10.10">
    <property type="entry name" value="YVTN repeat-like/Quinoprotein amine dehydrogenase"/>
    <property type="match status" value="2"/>
</dbReference>
<dbReference type="PROSITE" id="PS50082">
    <property type="entry name" value="WD_REPEATS_2"/>
    <property type="match status" value="1"/>
</dbReference>
<evidence type="ECO:0000256" key="4">
    <source>
        <dbReference type="SAM" id="MobiDB-lite"/>
    </source>
</evidence>
<feature type="repeat" description="WD" evidence="3">
    <location>
        <begin position="21"/>
        <end position="63"/>
    </location>
</feature>
<dbReference type="EMBL" id="CP071090">
    <property type="protein sequence ID" value="QSQ26442.1"/>
    <property type="molecule type" value="Genomic_DNA"/>
</dbReference>
<proteinExistence type="predicted"/>
<keyword evidence="6" id="KW-1185">Reference proteome</keyword>
<dbReference type="InterPro" id="IPR001680">
    <property type="entry name" value="WD40_rpt"/>
</dbReference>
<dbReference type="SUPFAM" id="SSF50998">
    <property type="entry name" value="Quinoprotein alcohol dehydrogenase-like"/>
    <property type="match status" value="1"/>
</dbReference>
<accession>A0ABX7P7Q8</accession>
<evidence type="ECO:0000256" key="1">
    <source>
        <dbReference type="ARBA" id="ARBA00022574"/>
    </source>
</evidence>
<dbReference type="SMART" id="SM00320">
    <property type="entry name" value="WD40"/>
    <property type="match status" value="3"/>
</dbReference>
<dbReference type="InterPro" id="IPR015943">
    <property type="entry name" value="WD40/YVTN_repeat-like_dom_sf"/>
</dbReference>
<evidence type="ECO:0000256" key="3">
    <source>
        <dbReference type="PROSITE-ProRule" id="PRU00221"/>
    </source>
</evidence>
<protein>
    <submittedName>
        <fullName evidence="5">WD40 repeat domain-containing protein</fullName>
    </submittedName>
</protein>
<evidence type="ECO:0000313" key="6">
    <source>
        <dbReference type="Proteomes" id="UP000662747"/>
    </source>
</evidence>
<dbReference type="Proteomes" id="UP000662747">
    <property type="component" value="Chromosome"/>
</dbReference>
<dbReference type="InterPro" id="IPR019775">
    <property type="entry name" value="WD40_repeat_CS"/>
</dbReference>
<name>A0ABX7P7Q8_9BACT</name>
<keyword evidence="1 3" id="KW-0853">WD repeat</keyword>
<organism evidence="5 6">
    <name type="scientific">Pyxidicoccus parkwayensis</name>
    <dbReference type="NCBI Taxonomy" id="2813578"/>
    <lineage>
        <taxon>Bacteria</taxon>
        <taxon>Pseudomonadati</taxon>
        <taxon>Myxococcota</taxon>
        <taxon>Myxococcia</taxon>
        <taxon>Myxococcales</taxon>
        <taxon>Cystobacterineae</taxon>
        <taxon>Myxococcaceae</taxon>
        <taxon>Pyxidicoccus</taxon>
    </lineage>
</organism>
<evidence type="ECO:0000313" key="5">
    <source>
        <dbReference type="EMBL" id="QSQ26442.1"/>
    </source>
</evidence>
<dbReference type="PANTHER" id="PTHR19879">
    <property type="entry name" value="TRANSCRIPTION INITIATION FACTOR TFIID"/>
    <property type="match status" value="1"/>
</dbReference>
<dbReference type="PANTHER" id="PTHR19879:SF9">
    <property type="entry name" value="TRANSCRIPTION INITIATION FACTOR TFIID SUBUNIT 5"/>
    <property type="match status" value="1"/>
</dbReference>
<dbReference type="PROSITE" id="PS00678">
    <property type="entry name" value="WD_REPEATS_1"/>
    <property type="match status" value="1"/>
</dbReference>
<dbReference type="InterPro" id="IPR011047">
    <property type="entry name" value="Quinoprotein_ADH-like_sf"/>
</dbReference>
<evidence type="ECO:0000256" key="2">
    <source>
        <dbReference type="ARBA" id="ARBA00022737"/>
    </source>
</evidence>
<dbReference type="PROSITE" id="PS50294">
    <property type="entry name" value="WD_REPEATS_REGION"/>
    <property type="match status" value="1"/>
</dbReference>
<keyword evidence="2" id="KW-0677">Repeat</keyword>